<dbReference type="OrthoDB" id="3257981at2759"/>
<feature type="signal peptide" evidence="1">
    <location>
        <begin position="1"/>
        <end position="19"/>
    </location>
</feature>
<dbReference type="EMBL" id="JAGMUU010000017">
    <property type="protein sequence ID" value="KAH7134513.1"/>
    <property type="molecule type" value="Genomic_DNA"/>
</dbReference>
<reference evidence="2" key="1">
    <citation type="journal article" date="2021" name="Nat. Commun.">
        <title>Genetic determinants of endophytism in the Arabidopsis root mycobiome.</title>
        <authorList>
            <person name="Mesny F."/>
            <person name="Miyauchi S."/>
            <person name="Thiergart T."/>
            <person name="Pickel B."/>
            <person name="Atanasova L."/>
            <person name="Karlsson M."/>
            <person name="Huettel B."/>
            <person name="Barry K.W."/>
            <person name="Haridas S."/>
            <person name="Chen C."/>
            <person name="Bauer D."/>
            <person name="Andreopoulos W."/>
            <person name="Pangilinan J."/>
            <person name="LaButti K."/>
            <person name="Riley R."/>
            <person name="Lipzen A."/>
            <person name="Clum A."/>
            <person name="Drula E."/>
            <person name="Henrissat B."/>
            <person name="Kohler A."/>
            <person name="Grigoriev I.V."/>
            <person name="Martin F.M."/>
            <person name="Hacquard S."/>
        </authorList>
    </citation>
    <scope>NUCLEOTIDE SEQUENCE</scope>
    <source>
        <strain evidence="2">MPI-CAGE-AT-0021</strain>
    </source>
</reference>
<evidence type="ECO:0000313" key="2">
    <source>
        <dbReference type="EMBL" id="KAH7134513.1"/>
    </source>
</evidence>
<dbReference type="Proteomes" id="UP000717696">
    <property type="component" value="Unassembled WGS sequence"/>
</dbReference>
<dbReference type="AlphaFoldDB" id="A0A9P9EBM6"/>
<feature type="chain" id="PRO_5040234572" evidence="1">
    <location>
        <begin position="20"/>
        <end position="487"/>
    </location>
</feature>
<evidence type="ECO:0000313" key="3">
    <source>
        <dbReference type="Proteomes" id="UP000717696"/>
    </source>
</evidence>
<keyword evidence="1" id="KW-0732">Signal</keyword>
<sequence>MTLYFIPLILPIVTIGVQASPLGNFSTLAASVFFPGTADYAEATCAGTDITHPVEQIWSDTAATSAWDFVKGRWSQGASRPDGANLNFTSYFSHQFHGPQLWECGTFGSLSNCIQTLGHCGDQHGTSGDVDVPAAYVIMNSFVQIHNLHQTIHDDLGNVQSLMQSQIGSFQSTFSPQKELPVDVWKTILDVLGFMTGFLYAGIWNSVMKDVLSKVDVSKHGELKDSYNTLISQAITTASRHLPANANALGIQNDLASSLGSIAKYWQQFIATTNANLFSGDSDNMNALFGMISNGAAITQLTIGDAEVLAAVEKLLYGYMIPQAWAVSPQDLHPAIIASPGDACTDFAQPDTTEKIMTDDTAAKTHVCIDGTIYYVVNAKTDGMVEPLPGGTFESMSGGSWGGVRLDDIVASVVAAYKQNNNANGYSLPDIATMLSSAGDNSNADSLALTNSIQTPGFFNIPFCDSVQTFQTNLAAGNPSMKNWPCF</sequence>
<proteinExistence type="predicted"/>
<evidence type="ECO:0000256" key="1">
    <source>
        <dbReference type="SAM" id="SignalP"/>
    </source>
</evidence>
<accession>A0A9P9EBM6</accession>
<organism evidence="2 3">
    <name type="scientific">Dactylonectria estremocensis</name>
    <dbReference type="NCBI Taxonomy" id="1079267"/>
    <lineage>
        <taxon>Eukaryota</taxon>
        <taxon>Fungi</taxon>
        <taxon>Dikarya</taxon>
        <taxon>Ascomycota</taxon>
        <taxon>Pezizomycotina</taxon>
        <taxon>Sordariomycetes</taxon>
        <taxon>Hypocreomycetidae</taxon>
        <taxon>Hypocreales</taxon>
        <taxon>Nectriaceae</taxon>
        <taxon>Dactylonectria</taxon>
    </lineage>
</organism>
<name>A0A9P9EBM6_9HYPO</name>
<comment type="caution">
    <text evidence="2">The sequence shown here is derived from an EMBL/GenBank/DDBJ whole genome shotgun (WGS) entry which is preliminary data.</text>
</comment>
<keyword evidence="3" id="KW-1185">Reference proteome</keyword>
<protein>
    <submittedName>
        <fullName evidence="2">Uncharacterized protein</fullName>
    </submittedName>
</protein>
<gene>
    <name evidence="2" type="ORF">B0J13DRAFT_609892</name>
</gene>